<dbReference type="Gene3D" id="3.40.50.2000">
    <property type="entry name" value="Glycogen Phosphorylase B"/>
    <property type="match status" value="2"/>
</dbReference>
<dbReference type="PANTHER" id="PTHR12526:SF630">
    <property type="entry name" value="GLYCOSYLTRANSFERASE"/>
    <property type="match status" value="1"/>
</dbReference>
<dbReference type="AlphaFoldDB" id="A0A2N3PJZ4"/>
<reference evidence="2 3" key="1">
    <citation type="submission" date="2016-07" db="EMBL/GenBank/DDBJ databases">
        <title>Detection of Helicobacter winghamensis from caecal content of red fox (Vulpes vulpes).</title>
        <authorList>
            <person name="Zanoni R.G."/>
            <person name="Florio D."/>
            <person name="Caffara M."/>
            <person name="Renzi M."/>
            <person name="Parisi A."/>
            <person name="Pasquali F."/>
            <person name="Manfreda G."/>
        </authorList>
    </citation>
    <scope>NUCLEOTIDE SEQUENCE [LARGE SCALE GENOMIC DNA]</scope>
    <source>
        <strain evidence="2 3">295_13</strain>
    </source>
</reference>
<dbReference type="SUPFAM" id="SSF53756">
    <property type="entry name" value="UDP-Glycosyltransferase/glycogen phosphorylase"/>
    <property type="match status" value="1"/>
</dbReference>
<dbReference type="Proteomes" id="UP000233350">
    <property type="component" value="Unassembled WGS sequence"/>
</dbReference>
<feature type="non-terminal residue" evidence="2">
    <location>
        <position position="331"/>
    </location>
</feature>
<gene>
    <name evidence="2" type="ORF">BCM31_00925</name>
</gene>
<organism evidence="2 3">
    <name type="scientific">Helicobacter winghamensis</name>
    <dbReference type="NCBI Taxonomy" id="157268"/>
    <lineage>
        <taxon>Bacteria</taxon>
        <taxon>Pseudomonadati</taxon>
        <taxon>Campylobacterota</taxon>
        <taxon>Epsilonproteobacteria</taxon>
        <taxon>Campylobacterales</taxon>
        <taxon>Helicobacteraceae</taxon>
        <taxon>Helicobacter</taxon>
    </lineage>
</organism>
<proteinExistence type="predicted"/>
<comment type="caution">
    <text evidence="2">The sequence shown here is derived from an EMBL/GenBank/DDBJ whole genome shotgun (WGS) entry which is preliminary data.</text>
</comment>
<dbReference type="PANTHER" id="PTHR12526">
    <property type="entry name" value="GLYCOSYLTRANSFERASE"/>
    <property type="match status" value="1"/>
</dbReference>
<dbReference type="Pfam" id="PF00534">
    <property type="entry name" value="Glycos_transf_1"/>
    <property type="match status" value="1"/>
</dbReference>
<dbReference type="EMBL" id="MBPK01000018">
    <property type="protein sequence ID" value="PKT81703.1"/>
    <property type="molecule type" value="Genomic_DNA"/>
</dbReference>
<name>A0A2N3PJZ4_9HELI</name>
<dbReference type="OrthoDB" id="6286688at2"/>
<keyword evidence="3" id="KW-1185">Reference proteome</keyword>
<accession>A0A2N3PJZ4</accession>
<sequence>MKHWNPFVKIIAKYDRIMILKAVCAKLVYKVSKMKILLVIDDVSIFGGVERVVANLANAFLEQGDEVCVYSLFCKSQSLPYEYPNIVFHSHTSTIDLKKPKNKMGKILREILRIFVQPVNALIECKNAWSFKKFINEYQPNFILCNEWTNALVKTLAKMPNSVKVVHCSFDAYLQCGLELAGFKNVALLTFQEIEQFQAKYPSSNFYVIPNFLPNIPNAQTDYTQKVVLSVGRMSLDNQKGFLRLLEIWNLIMRDSAFKEWKLHIVGGGELKPQIEARIKELKLSDSIKLKPFTKEVEKEYLSASIYAMSSHFEGLPMVLLEASSYGLQSL</sequence>
<dbReference type="InterPro" id="IPR001296">
    <property type="entry name" value="Glyco_trans_1"/>
</dbReference>
<evidence type="ECO:0000313" key="2">
    <source>
        <dbReference type="EMBL" id="PKT81703.1"/>
    </source>
</evidence>
<evidence type="ECO:0000259" key="1">
    <source>
        <dbReference type="Pfam" id="PF00534"/>
    </source>
</evidence>
<evidence type="ECO:0000313" key="3">
    <source>
        <dbReference type="Proteomes" id="UP000233350"/>
    </source>
</evidence>
<dbReference type="STRING" id="556267.HWAG_00462"/>
<feature type="domain" description="Glycosyl transferase family 1" evidence="1">
    <location>
        <begin position="222"/>
        <end position="328"/>
    </location>
</feature>
<protein>
    <recommendedName>
        <fullName evidence="1">Glycosyl transferase family 1 domain-containing protein</fullName>
    </recommendedName>
</protein>